<dbReference type="AlphaFoldDB" id="A0A109BDF2"/>
<feature type="transmembrane region" description="Helical" evidence="1">
    <location>
        <begin position="125"/>
        <end position="143"/>
    </location>
</feature>
<evidence type="ECO:0000256" key="1">
    <source>
        <dbReference type="SAM" id="Phobius"/>
    </source>
</evidence>
<dbReference type="Pfam" id="PF03350">
    <property type="entry name" value="UPF0114"/>
    <property type="match status" value="1"/>
</dbReference>
<keyword evidence="1" id="KW-1133">Transmembrane helix</keyword>
<feature type="transmembrane region" description="Helical" evidence="1">
    <location>
        <begin position="30"/>
        <end position="52"/>
    </location>
</feature>
<protein>
    <recommendedName>
        <fullName evidence="4">YqhA family protein</fullName>
    </recommendedName>
</protein>
<evidence type="ECO:0008006" key="4">
    <source>
        <dbReference type="Google" id="ProtNLM"/>
    </source>
</evidence>
<keyword evidence="3" id="KW-1185">Reference proteome</keyword>
<keyword evidence="1" id="KW-0472">Membrane</keyword>
<gene>
    <name evidence="2" type="ORF">APY04_2135</name>
</gene>
<organism evidence="2 3">
    <name type="scientific">Hyphomicrobium sulfonivorans</name>
    <dbReference type="NCBI Taxonomy" id="121290"/>
    <lineage>
        <taxon>Bacteria</taxon>
        <taxon>Pseudomonadati</taxon>
        <taxon>Pseudomonadota</taxon>
        <taxon>Alphaproteobacteria</taxon>
        <taxon>Hyphomicrobiales</taxon>
        <taxon>Hyphomicrobiaceae</taxon>
        <taxon>Hyphomicrobium</taxon>
    </lineage>
</organism>
<evidence type="ECO:0000313" key="2">
    <source>
        <dbReference type="EMBL" id="KWT66728.1"/>
    </source>
</evidence>
<proteinExistence type="predicted"/>
<name>A0A109BDF2_HYPSL</name>
<reference evidence="2 3" key="1">
    <citation type="submission" date="2015-10" db="EMBL/GenBank/DDBJ databases">
        <title>Transcriptomic analysis of a linuron degrading triple-species bacterial consortium.</title>
        <authorList>
            <person name="Albers P."/>
        </authorList>
    </citation>
    <scope>NUCLEOTIDE SEQUENCE [LARGE SCALE GENOMIC DNA]</scope>
    <source>
        <strain evidence="2 3">WDL6</strain>
    </source>
</reference>
<comment type="caution">
    <text evidence="2">The sequence shown here is derived from an EMBL/GenBank/DDBJ whole genome shotgun (WGS) entry which is preliminary data.</text>
</comment>
<evidence type="ECO:0000313" key="3">
    <source>
        <dbReference type="Proteomes" id="UP000059074"/>
    </source>
</evidence>
<dbReference type="EMBL" id="LMTR01000071">
    <property type="protein sequence ID" value="KWT66728.1"/>
    <property type="molecule type" value="Genomic_DNA"/>
</dbReference>
<accession>A0A109BDF2</accession>
<dbReference type="Proteomes" id="UP000059074">
    <property type="component" value="Unassembled WGS sequence"/>
</dbReference>
<dbReference type="InterPro" id="IPR005134">
    <property type="entry name" value="UPF0114"/>
</dbReference>
<dbReference type="PATRIC" id="fig|121290.4.peg.2332"/>
<keyword evidence="1" id="KW-0812">Transmembrane</keyword>
<sequence>MVRIGTQTGFDVANVMPAGFRKMPLLRYLVSLRFVLLVAAIGTAVGAIIMFLQASLQMLGAAIDLLKGEEPKIVTAMVMGATDTYLFGIVLVIFSYAIAFGFVFYSGADRLKLPAWMRPTGMDELKMTLISVIIVYLVVDFATDWAEKGSMGWETLVKPISILLLAASLRLFTGHGASTADDRATGETETAKRDGA</sequence>
<feature type="transmembrane region" description="Helical" evidence="1">
    <location>
        <begin position="85"/>
        <end position="105"/>
    </location>
</feature>